<dbReference type="GeneID" id="97257735"/>
<proteinExistence type="predicted"/>
<feature type="signal peptide" evidence="1">
    <location>
        <begin position="1"/>
        <end position="18"/>
    </location>
</feature>
<keyword evidence="1" id="KW-0732">Signal</keyword>
<protein>
    <recommendedName>
        <fullName evidence="2">Outer membrane protein beta-barrel domain-containing protein</fullName>
    </recommendedName>
</protein>
<dbReference type="KEGG" id="orh:Ornrh_1036"/>
<dbReference type="InterPro" id="IPR025665">
    <property type="entry name" value="Beta-barrel_OMP_2"/>
</dbReference>
<dbReference type="eggNOG" id="COG3637">
    <property type="taxonomic scope" value="Bacteria"/>
</dbReference>
<feature type="domain" description="Outer membrane protein beta-barrel" evidence="2">
    <location>
        <begin position="19"/>
        <end position="212"/>
    </location>
</feature>
<evidence type="ECO:0000256" key="1">
    <source>
        <dbReference type="SAM" id="SignalP"/>
    </source>
</evidence>
<keyword evidence="4" id="KW-1185">Reference proteome</keyword>
<evidence type="ECO:0000313" key="4">
    <source>
        <dbReference type="Proteomes" id="UP000006051"/>
    </source>
</evidence>
<dbReference type="InterPro" id="IPR011250">
    <property type="entry name" value="OMP/PagP_B-barrel"/>
</dbReference>
<dbReference type="Proteomes" id="UP000006051">
    <property type="component" value="Chromosome"/>
</dbReference>
<dbReference type="STRING" id="867902.Ornrh_1036"/>
<dbReference type="Gene3D" id="2.40.160.20">
    <property type="match status" value="1"/>
</dbReference>
<dbReference type="PATRIC" id="fig|867902.3.peg.1023"/>
<gene>
    <name evidence="3" type="ordered locus">Ornrh_1036</name>
</gene>
<dbReference type="Pfam" id="PF13568">
    <property type="entry name" value="OMP_b-brl_2"/>
    <property type="match status" value="1"/>
</dbReference>
<organism evidence="3 4">
    <name type="scientific">Ornithobacterium rhinotracheale (strain ATCC 51463 / DSM 15997 / CCUG 23171 / CIP 104009 / LMG 9086)</name>
    <dbReference type="NCBI Taxonomy" id="867902"/>
    <lineage>
        <taxon>Bacteria</taxon>
        <taxon>Pseudomonadati</taxon>
        <taxon>Bacteroidota</taxon>
        <taxon>Flavobacteriia</taxon>
        <taxon>Flavobacteriales</taxon>
        <taxon>Weeksellaceae</taxon>
        <taxon>Ornithobacterium</taxon>
    </lineage>
</organism>
<sequence>MKKILLLGAMALFGFANAQVNYGFKAGYNLSNLSVQSPISSAKLLLGNKSGFNVGAFVEYGLGNNLSLQGELAYSNVGGRLKYDNNLNAAESAQLAETLEIDLESFSQVKDAKAVVSLGQISVPVSLKYQLNEKVALLGGFSVNFKAGLKTKLEASGKDIKTDLEKQAKVNFDEVAKKELASTNFGLHLGGEYNINNNIFVDARYNFGLSSLNKNYTDFAKLRQRYLQIGLGYKF</sequence>
<reference evidence="3 4" key="1">
    <citation type="submission" date="2012-06" db="EMBL/GenBank/DDBJ databases">
        <title>The complete genome of Ornithobacterium rhinotracheale DSM 15997.</title>
        <authorList>
            <consortium name="US DOE Joint Genome Institute (JGI-PGF)"/>
            <person name="Lucas S."/>
            <person name="Copeland A."/>
            <person name="Lapidus A."/>
            <person name="Goodwin L."/>
            <person name="Pitluck S."/>
            <person name="Peters L."/>
            <person name="Mikhailova N."/>
            <person name="Teshima H."/>
            <person name="Kyrpides N."/>
            <person name="Mavromatis K."/>
            <person name="Pagani I."/>
            <person name="Ivanova N."/>
            <person name="Ovchinnikova G."/>
            <person name="Zeytun A."/>
            <person name="Detter J.C."/>
            <person name="Han C."/>
            <person name="Land M."/>
            <person name="Hauser L."/>
            <person name="Markowitz V."/>
            <person name="Cheng J.-F."/>
            <person name="Hugenholtz P."/>
            <person name="Woyke T."/>
            <person name="Wu D."/>
            <person name="Lang E."/>
            <person name="Kopitz M."/>
            <person name="Brambilla E."/>
            <person name="Klenk H.-P."/>
            <person name="Eisen J.A."/>
        </authorList>
    </citation>
    <scope>NUCLEOTIDE SEQUENCE [LARGE SCALE GENOMIC DNA]</scope>
    <source>
        <strain evidence="4">ATCC 51463 / DSM 15997 / CCUG 23171 / LMG 9086</strain>
    </source>
</reference>
<dbReference type="HOGENOM" id="CLU_082049_4_1_10"/>
<accession>I3ZZU3</accession>
<dbReference type="EMBL" id="CP003283">
    <property type="protein sequence ID" value="AFL97227.1"/>
    <property type="molecule type" value="Genomic_DNA"/>
</dbReference>
<dbReference type="SUPFAM" id="SSF56925">
    <property type="entry name" value="OMPA-like"/>
    <property type="match status" value="1"/>
</dbReference>
<evidence type="ECO:0000259" key="2">
    <source>
        <dbReference type="Pfam" id="PF13568"/>
    </source>
</evidence>
<dbReference type="RefSeq" id="WP_014790828.1">
    <property type="nucleotide sequence ID" value="NC_018016.1"/>
</dbReference>
<evidence type="ECO:0000313" key="3">
    <source>
        <dbReference type="EMBL" id="AFL97227.1"/>
    </source>
</evidence>
<dbReference type="GeneID" id="71569319"/>
<name>I3ZZU3_ORNRL</name>
<feature type="chain" id="PRO_5003685201" description="Outer membrane protein beta-barrel domain-containing protein" evidence="1">
    <location>
        <begin position="19"/>
        <end position="235"/>
    </location>
</feature>
<dbReference type="AlphaFoldDB" id="I3ZZU3"/>